<proteinExistence type="predicted"/>
<dbReference type="InterPro" id="IPR028098">
    <property type="entry name" value="Glyco_trans_4-like_N"/>
</dbReference>
<dbReference type="EMBL" id="JACYFU010000002">
    <property type="protein sequence ID" value="MBD8066013.1"/>
    <property type="molecule type" value="Genomic_DNA"/>
</dbReference>
<dbReference type="Gene3D" id="3.40.50.2000">
    <property type="entry name" value="Glycogen Phosphorylase B"/>
    <property type="match status" value="2"/>
</dbReference>
<feature type="domain" description="Glycosyl transferase family 1" evidence="2">
    <location>
        <begin position="186"/>
        <end position="346"/>
    </location>
</feature>
<feature type="domain" description="Glycosyltransferase subfamily 4-like N-terminal" evidence="3">
    <location>
        <begin position="21"/>
        <end position="160"/>
    </location>
</feature>
<comment type="caution">
    <text evidence="4">The sequence shown here is derived from an EMBL/GenBank/DDBJ whole genome shotgun (WGS) entry which is preliminary data.</text>
</comment>
<dbReference type="GO" id="GO:0009103">
    <property type="term" value="P:lipopolysaccharide biosynthetic process"/>
    <property type="evidence" value="ECO:0007669"/>
    <property type="project" value="TreeGrafter"/>
</dbReference>
<dbReference type="SUPFAM" id="SSF53756">
    <property type="entry name" value="UDP-Glycosyltransferase/glycogen phosphorylase"/>
    <property type="match status" value="1"/>
</dbReference>
<gene>
    <name evidence="4" type="ORF">IC608_11070</name>
</gene>
<name>A0A927FWA4_9HYPH</name>
<reference evidence="4" key="1">
    <citation type="submission" date="2020-09" db="EMBL/GenBank/DDBJ databases">
        <title>Genome seq and assembly of Devosia sp.</title>
        <authorList>
            <person name="Chhetri G."/>
        </authorList>
    </citation>
    <scope>NUCLEOTIDE SEQUENCE</scope>
    <source>
        <strain evidence="4">PTR5</strain>
    </source>
</reference>
<organism evidence="4 5">
    <name type="scientific">Devosia oryzisoli</name>
    <dbReference type="NCBI Taxonomy" id="2774138"/>
    <lineage>
        <taxon>Bacteria</taxon>
        <taxon>Pseudomonadati</taxon>
        <taxon>Pseudomonadota</taxon>
        <taxon>Alphaproteobacteria</taxon>
        <taxon>Hyphomicrobiales</taxon>
        <taxon>Devosiaceae</taxon>
        <taxon>Devosia</taxon>
    </lineage>
</organism>
<dbReference type="GO" id="GO:0016757">
    <property type="term" value="F:glycosyltransferase activity"/>
    <property type="evidence" value="ECO:0007669"/>
    <property type="project" value="InterPro"/>
</dbReference>
<dbReference type="Pfam" id="PF00534">
    <property type="entry name" value="Glycos_transf_1"/>
    <property type="match status" value="1"/>
</dbReference>
<dbReference type="CDD" id="cd03794">
    <property type="entry name" value="GT4_WbuB-like"/>
    <property type="match status" value="1"/>
</dbReference>
<evidence type="ECO:0000259" key="3">
    <source>
        <dbReference type="Pfam" id="PF13439"/>
    </source>
</evidence>
<dbReference type="InterPro" id="IPR001296">
    <property type="entry name" value="Glyco_trans_1"/>
</dbReference>
<dbReference type="PANTHER" id="PTHR46401">
    <property type="entry name" value="GLYCOSYLTRANSFERASE WBBK-RELATED"/>
    <property type="match status" value="1"/>
</dbReference>
<dbReference type="AlphaFoldDB" id="A0A927FWA4"/>
<evidence type="ECO:0000313" key="4">
    <source>
        <dbReference type="EMBL" id="MBD8066013.1"/>
    </source>
</evidence>
<keyword evidence="5" id="KW-1185">Reference proteome</keyword>
<dbReference type="RefSeq" id="WP_191775274.1">
    <property type="nucleotide sequence ID" value="NZ_JACYFU010000002.1"/>
</dbReference>
<evidence type="ECO:0000313" key="5">
    <source>
        <dbReference type="Proteomes" id="UP000654108"/>
    </source>
</evidence>
<sequence>MIIHFTTVHPRDDSRIRSKQVDTLARTLSEEVALYVQDGLGDEIDSKSGYRIVDTGPKLSRIPRLTKGGWRMMSAIRRAKPTVAHFHDPELLPWALLLRLWGIKVVYDVHEDVPQQVSRNPVLPGWAKAVLPPFVTLVEWIGARLINGIVATSPTIANRFPAHKTVLVRNFPLLDELHAPAPTPMAERAPEFTYIGSISEDRNIYRMMEAVALVPGGQTRLRLAGGFASAETQRRAEQMPEWSSVRFEGWVSREGVANILADGRAGLVVLKPVPHEMLTLPIKLFEYMAAGMPVISSDFPMWREIVDEAQCGLLIDPLRSEELVRAMQAILDDPAEAQAMGVRGRKAVVEKYNWDREAQTLLKLYQERLGVAIRSNSSESAAISP</sequence>
<accession>A0A927FWA4</accession>
<evidence type="ECO:0000256" key="1">
    <source>
        <dbReference type="ARBA" id="ARBA00022679"/>
    </source>
</evidence>
<keyword evidence="1" id="KW-0808">Transferase</keyword>
<protein>
    <submittedName>
        <fullName evidence="4">Glycosyltransferase</fullName>
    </submittedName>
</protein>
<dbReference type="PANTHER" id="PTHR46401:SF2">
    <property type="entry name" value="GLYCOSYLTRANSFERASE WBBK-RELATED"/>
    <property type="match status" value="1"/>
</dbReference>
<dbReference type="Pfam" id="PF13439">
    <property type="entry name" value="Glyco_transf_4"/>
    <property type="match status" value="1"/>
</dbReference>
<evidence type="ECO:0000259" key="2">
    <source>
        <dbReference type="Pfam" id="PF00534"/>
    </source>
</evidence>
<dbReference type="Proteomes" id="UP000654108">
    <property type="component" value="Unassembled WGS sequence"/>
</dbReference>